<reference evidence="1 2" key="1">
    <citation type="journal article" date="2012" name="Genome Biol.">
        <title>Sequencing three crocodilian genomes to illuminate the evolution of archosaurs and amniotes.</title>
        <authorList>
            <person name="St John J.A."/>
            <person name="Braun E.L."/>
            <person name="Isberg S.R."/>
            <person name="Miles L.G."/>
            <person name="Chong A.Y."/>
            <person name="Gongora J."/>
            <person name="Dalzell P."/>
            <person name="Moran C."/>
            <person name="Bed'hom B."/>
            <person name="Abzhanov A."/>
            <person name="Burgess S.C."/>
            <person name="Cooksey A.M."/>
            <person name="Castoe T.A."/>
            <person name="Crawford N.G."/>
            <person name="Densmore L.D."/>
            <person name="Drew J.C."/>
            <person name="Edwards S.V."/>
            <person name="Faircloth B.C."/>
            <person name="Fujita M.K."/>
            <person name="Greenwold M.J."/>
            <person name="Hoffmann F.G."/>
            <person name="Howard J.M."/>
            <person name="Iguchi T."/>
            <person name="Janes D.E."/>
            <person name="Khan S.Y."/>
            <person name="Kohno S."/>
            <person name="de Koning A.J."/>
            <person name="Lance S.L."/>
            <person name="McCarthy F.M."/>
            <person name="McCormack J.E."/>
            <person name="Merchant M.E."/>
            <person name="Peterson D.G."/>
            <person name="Pollock D.D."/>
            <person name="Pourmand N."/>
            <person name="Raney B.J."/>
            <person name="Roessler K.A."/>
            <person name="Sanford J.R."/>
            <person name="Sawyer R.H."/>
            <person name="Schmidt C.J."/>
            <person name="Triplett E.W."/>
            <person name="Tuberville T.D."/>
            <person name="Venegas-Anaya M."/>
            <person name="Howard J.T."/>
            <person name="Jarvis E.D."/>
            <person name="Guillette L.J.Jr."/>
            <person name="Glenn T.C."/>
            <person name="Green R.E."/>
            <person name="Ray D.A."/>
        </authorList>
    </citation>
    <scope>NUCLEOTIDE SEQUENCE [LARGE SCALE GENOMIC DNA]</scope>
    <source>
        <strain evidence="1">KSC_2009_1</strain>
    </source>
</reference>
<comment type="caution">
    <text evidence="1">The sequence shown here is derived from an EMBL/GenBank/DDBJ whole genome shotgun (WGS) entry which is preliminary data.</text>
</comment>
<evidence type="ECO:0000313" key="1">
    <source>
        <dbReference type="EMBL" id="KYO26276.1"/>
    </source>
</evidence>
<protein>
    <submittedName>
        <fullName evidence="1">Uncharacterized protein</fullName>
    </submittedName>
</protein>
<organism evidence="1 2">
    <name type="scientific">Alligator mississippiensis</name>
    <name type="common">American alligator</name>
    <dbReference type="NCBI Taxonomy" id="8496"/>
    <lineage>
        <taxon>Eukaryota</taxon>
        <taxon>Metazoa</taxon>
        <taxon>Chordata</taxon>
        <taxon>Craniata</taxon>
        <taxon>Vertebrata</taxon>
        <taxon>Euteleostomi</taxon>
        <taxon>Archelosauria</taxon>
        <taxon>Archosauria</taxon>
        <taxon>Crocodylia</taxon>
        <taxon>Alligatoridae</taxon>
        <taxon>Alligatorinae</taxon>
        <taxon>Alligator</taxon>
    </lineage>
</organism>
<dbReference type="Proteomes" id="UP000050525">
    <property type="component" value="Unassembled WGS sequence"/>
</dbReference>
<proteinExistence type="predicted"/>
<name>A0A151MP11_ALLMI</name>
<dbReference type="EMBL" id="AKHW03005607">
    <property type="protein sequence ID" value="KYO26276.1"/>
    <property type="molecule type" value="Genomic_DNA"/>
</dbReference>
<accession>A0A151MP11</accession>
<keyword evidence="2" id="KW-1185">Reference proteome</keyword>
<gene>
    <name evidence="1" type="ORF">Y1Q_0000209</name>
</gene>
<sequence length="69" mass="7461">MRRRPEGNLLLLTGCVCNLEEVISLLRPSLEARGSLGLSQGAAQEPRACYIPDPLSTMASLDKHLMGLP</sequence>
<dbReference type="AlphaFoldDB" id="A0A151MP11"/>
<evidence type="ECO:0000313" key="2">
    <source>
        <dbReference type="Proteomes" id="UP000050525"/>
    </source>
</evidence>